<comment type="caution">
    <text evidence="2">The sequence shown here is derived from an EMBL/GenBank/DDBJ whole genome shotgun (WGS) entry which is preliminary data.</text>
</comment>
<evidence type="ECO:0000313" key="3">
    <source>
        <dbReference type="Proteomes" id="UP000198157"/>
    </source>
</evidence>
<sequence length="156" mass="17254">MSSIFPTDSPRLPSLIDCLGFALLPLKRYRTFSGRASRREFWAFSLLASAALGSCYALMMWSHSAIWIQVGMSVGAVLVPLLLLPMIAVTIRRLHDIDESGWLALIVLVPLGVFVFFPLMLLPPTPGANRFGSRAQRIRKAVREIEKLGEGLNSGR</sequence>
<gene>
    <name evidence="2" type="ORF">CEE60_16085</name>
</gene>
<keyword evidence="1" id="KW-0472">Membrane</keyword>
<organism evidence="2 3">
    <name type="scientific">Stenotrophomonas maltophilia</name>
    <name type="common">Pseudomonas maltophilia</name>
    <name type="synonym">Xanthomonas maltophilia</name>
    <dbReference type="NCBI Taxonomy" id="40324"/>
    <lineage>
        <taxon>Bacteria</taxon>
        <taxon>Pseudomonadati</taxon>
        <taxon>Pseudomonadota</taxon>
        <taxon>Gammaproteobacteria</taxon>
        <taxon>Lysobacterales</taxon>
        <taxon>Lysobacteraceae</taxon>
        <taxon>Stenotrophomonas</taxon>
        <taxon>Stenotrophomonas maltophilia group</taxon>
    </lineage>
</organism>
<evidence type="ECO:0000256" key="1">
    <source>
        <dbReference type="SAM" id="Phobius"/>
    </source>
</evidence>
<dbReference type="GO" id="GO:0005886">
    <property type="term" value="C:plasma membrane"/>
    <property type="evidence" value="ECO:0007669"/>
    <property type="project" value="TreeGrafter"/>
</dbReference>
<feature type="transmembrane region" description="Helical" evidence="1">
    <location>
        <begin position="41"/>
        <end position="59"/>
    </location>
</feature>
<dbReference type="OrthoDB" id="9812349at2"/>
<evidence type="ECO:0000313" key="2">
    <source>
        <dbReference type="EMBL" id="OWQ50909.1"/>
    </source>
</evidence>
<protein>
    <submittedName>
        <fullName evidence="2">DUF805 domain-containing protein</fullName>
    </submittedName>
</protein>
<dbReference type="PANTHER" id="PTHR34980:SF2">
    <property type="entry name" value="INNER MEMBRANE PROTEIN YHAH-RELATED"/>
    <property type="match status" value="1"/>
</dbReference>
<keyword evidence="1" id="KW-1133">Transmembrane helix</keyword>
<dbReference type="InterPro" id="IPR008523">
    <property type="entry name" value="DUF805"/>
</dbReference>
<dbReference type="EMBL" id="NIVS01000046">
    <property type="protein sequence ID" value="OWQ50909.1"/>
    <property type="molecule type" value="Genomic_DNA"/>
</dbReference>
<dbReference type="PANTHER" id="PTHR34980">
    <property type="entry name" value="INNER MEMBRANE PROTEIN-RELATED-RELATED"/>
    <property type="match status" value="1"/>
</dbReference>
<feature type="transmembrane region" description="Helical" evidence="1">
    <location>
        <begin position="101"/>
        <end position="121"/>
    </location>
</feature>
<accession>A0A246HJE5</accession>
<feature type="transmembrane region" description="Helical" evidence="1">
    <location>
        <begin position="65"/>
        <end position="89"/>
    </location>
</feature>
<dbReference type="AlphaFoldDB" id="A0A246HJE5"/>
<dbReference type="Pfam" id="PF05656">
    <property type="entry name" value="DUF805"/>
    <property type="match status" value="1"/>
</dbReference>
<reference evidence="2 3" key="1">
    <citation type="submission" date="2017-06" db="EMBL/GenBank/DDBJ databases">
        <authorList>
            <person name="Kim H.J."/>
            <person name="Triplett B.A."/>
        </authorList>
    </citation>
    <scope>NUCLEOTIDE SEQUENCE [LARGE SCALE GENOMIC DNA]</scope>
    <source>
        <strain evidence="2 3">13146</strain>
    </source>
</reference>
<proteinExistence type="predicted"/>
<name>A0A246HJE5_STEMA</name>
<dbReference type="Proteomes" id="UP000198157">
    <property type="component" value="Unassembled WGS sequence"/>
</dbReference>
<keyword evidence="1" id="KW-0812">Transmembrane</keyword>